<feature type="compositionally biased region" description="Polar residues" evidence="2">
    <location>
        <begin position="33"/>
        <end position="56"/>
    </location>
</feature>
<feature type="region of interest" description="Disordered" evidence="2">
    <location>
        <begin position="1"/>
        <end position="56"/>
    </location>
</feature>
<dbReference type="PROSITE" id="PS50238">
    <property type="entry name" value="RHOGAP"/>
    <property type="match status" value="1"/>
</dbReference>
<evidence type="ECO:0000313" key="6">
    <source>
        <dbReference type="Proteomes" id="UP000281553"/>
    </source>
</evidence>
<organism evidence="5 6">
    <name type="scientific">Dibothriocephalus latus</name>
    <name type="common">Fish tapeworm</name>
    <name type="synonym">Diphyllobothrium latum</name>
    <dbReference type="NCBI Taxonomy" id="60516"/>
    <lineage>
        <taxon>Eukaryota</taxon>
        <taxon>Metazoa</taxon>
        <taxon>Spiralia</taxon>
        <taxon>Lophotrochozoa</taxon>
        <taxon>Platyhelminthes</taxon>
        <taxon>Cestoda</taxon>
        <taxon>Eucestoda</taxon>
        <taxon>Diphyllobothriidea</taxon>
        <taxon>Diphyllobothriidae</taxon>
        <taxon>Dibothriocephalus</taxon>
    </lineage>
</organism>
<accession>A0A3P6SJN3</accession>
<dbReference type="Proteomes" id="UP000281553">
    <property type="component" value="Unassembled WGS sequence"/>
</dbReference>
<feature type="non-terminal residue" evidence="5">
    <location>
        <position position="1"/>
    </location>
</feature>
<dbReference type="InterPro" id="IPR035892">
    <property type="entry name" value="C2_domain_sf"/>
</dbReference>
<dbReference type="SUPFAM" id="SSF48350">
    <property type="entry name" value="GTPase activation domain, GAP"/>
    <property type="match status" value="1"/>
</dbReference>
<name>A0A3P6SJN3_DIBLA</name>
<dbReference type="PANTHER" id="PTHR46150">
    <property type="entry name" value="RHO GTPASE-ACTIVATING PROTEIN 100F"/>
    <property type="match status" value="1"/>
</dbReference>
<dbReference type="PANTHER" id="PTHR46150:SF3">
    <property type="entry name" value="RHO GTPASE-ACTIVATING PROTEIN 100F"/>
    <property type="match status" value="1"/>
</dbReference>
<feature type="domain" description="C2" evidence="3">
    <location>
        <begin position="103"/>
        <end position="216"/>
    </location>
</feature>
<dbReference type="GO" id="GO:0005096">
    <property type="term" value="F:GTPase activator activity"/>
    <property type="evidence" value="ECO:0007669"/>
    <property type="project" value="UniProtKB-KW"/>
</dbReference>
<evidence type="ECO:0000259" key="4">
    <source>
        <dbReference type="PROSITE" id="PS50238"/>
    </source>
</evidence>
<protein>
    <submittedName>
        <fullName evidence="5">Uncharacterized protein</fullName>
    </submittedName>
</protein>
<dbReference type="InterPro" id="IPR052118">
    <property type="entry name" value="Rho-GAP_regulator"/>
</dbReference>
<dbReference type="InterPro" id="IPR000198">
    <property type="entry name" value="RhoGAP_dom"/>
</dbReference>
<dbReference type="AlphaFoldDB" id="A0A3P6SJN3"/>
<dbReference type="EMBL" id="UYRU01041794">
    <property type="protein sequence ID" value="VDK69903.1"/>
    <property type="molecule type" value="Genomic_DNA"/>
</dbReference>
<dbReference type="GO" id="GO:0097060">
    <property type="term" value="C:synaptic membrane"/>
    <property type="evidence" value="ECO:0007669"/>
    <property type="project" value="TreeGrafter"/>
</dbReference>
<dbReference type="InterPro" id="IPR008936">
    <property type="entry name" value="Rho_GTPase_activation_prot"/>
</dbReference>
<sequence length="411" mass="46029">SAELPVNAGQRFPNQENATASARPDTGPVSVSGVPTENQEATFSPSSSFTQARRTDTTANIIASQFNLLSSEPYPLSSEHPLSPQSPRPGVSQDSPDQARFRQSGSLEKRIHPAEETAGLLVVNVIAGSGLKTSQMLLRDLYCVLETDSVRKARSMIRTNTDFFEWDEVFEIEIEESRFLSLLVYQWDPRTRHRLCFYGGIDLRSFIQQRRQLLAMNSESDFNQQQQQQQQAGEPENKPLTSPIVASSAIRFEKIALQLEPKGIMYLQLGILPLKSLYIRRNFTNSYEAGLFGVSLDELMYRNRLLTDLLPPPPNDPVSHAVPLLIRKCVEEVDRRGTDVVGIYRLSGSVWMKLQVRELLTRTADKIIQGISKQNEKAVKVALATLDLSADSVPDIHAITGRTIFAFLNRL</sequence>
<feature type="domain" description="Rho-GAP" evidence="4">
    <location>
        <begin position="294"/>
        <end position="411"/>
    </location>
</feature>
<evidence type="ECO:0000259" key="3">
    <source>
        <dbReference type="PROSITE" id="PS50004"/>
    </source>
</evidence>
<reference evidence="5 6" key="1">
    <citation type="submission" date="2018-11" db="EMBL/GenBank/DDBJ databases">
        <authorList>
            <consortium name="Pathogen Informatics"/>
        </authorList>
    </citation>
    <scope>NUCLEOTIDE SEQUENCE [LARGE SCALE GENOMIC DNA]</scope>
</reference>
<dbReference type="GO" id="GO:0007165">
    <property type="term" value="P:signal transduction"/>
    <property type="evidence" value="ECO:0007669"/>
    <property type="project" value="InterPro"/>
</dbReference>
<keyword evidence="1" id="KW-0343">GTPase activation</keyword>
<dbReference type="Gene3D" id="2.60.40.150">
    <property type="entry name" value="C2 domain"/>
    <property type="match status" value="1"/>
</dbReference>
<feature type="region of interest" description="Disordered" evidence="2">
    <location>
        <begin position="219"/>
        <end position="240"/>
    </location>
</feature>
<keyword evidence="6" id="KW-1185">Reference proteome</keyword>
<dbReference type="PROSITE" id="PS50004">
    <property type="entry name" value="C2"/>
    <property type="match status" value="1"/>
</dbReference>
<feature type="compositionally biased region" description="Polar residues" evidence="2">
    <location>
        <begin position="92"/>
        <end position="103"/>
    </location>
</feature>
<dbReference type="GO" id="GO:0046578">
    <property type="term" value="P:regulation of Ras protein signal transduction"/>
    <property type="evidence" value="ECO:0007669"/>
    <property type="project" value="TreeGrafter"/>
</dbReference>
<dbReference type="InterPro" id="IPR000008">
    <property type="entry name" value="C2_dom"/>
</dbReference>
<gene>
    <name evidence="5" type="ORF">DILT_LOCUS2199</name>
</gene>
<proteinExistence type="predicted"/>
<dbReference type="SUPFAM" id="SSF49562">
    <property type="entry name" value="C2 domain (Calcium/lipid-binding domain, CaLB)"/>
    <property type="match status" value="1"/>
</dbReference>
<feature type="region of interest" description="Disordered" evidence="2">
    <location>
        <begin position="73"/>
        <end position="103"/>
    </location>
</feature>
<dbReference type="GO" id="GO:0016477">
    <property type="term" value="P:cell migration"/>
    <property type="evidence" value="ECO:0007669"/>
    <property type="project" value="TreeGrafter"/>
</dbReference>
<dbReference type="GO" id="GO:0030030">
    <property type="term" value="P:cell projection organization"/>
    <property type="evidence" value="ECO:0007669"/>
    <property type="project" value="TreeGrafter"/>
</dbReference>
<feature type="compositionally biased region" description="Low complexity" evidence="2">
    <location>
        <begin position="73"/>
        <end position="83"/>
    </location>
</feature>
<evidence type="ECO:0000256" key="1">
    <source>
        <dbReference type="ARBA" id="ARBA00022468"/>
    </source>
</evidence>
<evidence type="ECO:0000313" key="5">
    <source>
        <dbReference type="EMBL" id="VDK69903.1"/>
    </source>
</evidence>
<dbReference type="Gene3D" id="1.10.555.10">
    <property type="entry name" value="Rho GTPase activation protein"/>
    <property type="match status" value="1"/>
</dbReference>
<dbReference type="SMART" id="SM00239">
    <property type="entry name" value="C2"/>
    <property type="match status" value="1"/>
</dbReference>
<dbReference type="InterPro" id="IPR057459">
    <property type="entry name" value="SYDE1/2_C2"/>
</dbReference>
<dbReference type="Pfam" id="PF25336">
    <property type="entry name" value="C2_SYDE"/>
    <property type="match status" value="1"/>
</dbReference>
<evidence type="ECO:0000256" key="2">
    <source>
        <dbReference type="SAM" id="MobiDB-lite"/>
    </source>
</evidence>
<dbReference type="OrthoDB" id="120383at2759"/>